<name>A0ABY6LU05_9ARAC</name>
<proteinExistence type="predicted"/>
<gene>
    <name evidence="1" type="ORF">LAZ67_X001923</name>
</gene>
<dbReference type="Proteomes" id="UP001235939">
    <property type="component" value="Chromosome X"/>
</dbReference>
<reference evidence="1 2" key="1">
    <citation type="submission" date="2022-03" db="EMBL/GenBank/DDBJ databases">
        <title>A chromosomal length assembly of Cordylochernes scorpioides.</title>
        <authorList>
            <person name="Zeh D."/>
            <person name="Zeh J."/>
        </authorList>
    </citation>
    <scope>NUCLEOTIDE SEQUENCE [LARGE SCALE GENOMIC DNA]</scope>
    <source>
        <strain evidence="1">IN4F17</strain>
        <tissue evidence="1">Whole Body</tissue>
    </source>
</reference>
<keyword evidence="2" id="KW-1185">Reference proteome</keyword>
<organism evidence="1 2">
    <name type="scientific">Cordylochernes scorpioides</name>
    <dbReference type="NCBI Taxonomy" id="51811"/>
    <lineage>
        <taxon>Eukaryota</taxon>
        <taxon>Metazoa</taxon>
        <taxon>Ecdysozoa</taxon>
        <taxon>Arthropoda</taxon>
        <taxon>Chelicerata</taxon>
        <taxon>Arachnida</taxon>
        <taxon>Pseudoscorpiones</taxon>
        <taxon>Cheliferoidea</taxon>
        <taxon>Chernetidae</taxon>
        <taxon>Cordylochernes</taxon>
    </lineage>
</organism>
<accession>A0ABY6LU05</accession>
<dbReference type="Pfam" id="PF01359">
    <property type="entry name" value="Transposase_1"/>
    <property type="match status" value="1"/>
</dbReference>
<evidence type="ECO:0000313" key="2">
    <source>
        <dbReference type="Proteomes" id="UP001235939"/>
    </source>
</evidence>
<dbReference type="InterPro" id="IPR001888">
    <property type="entry name" value="Transposase_1"/>
</dbReference>
<evidence type="ECO:0000313" key="1">
    <source>
        <dbReference type="EMBL" id="UYV84354.1"/>
    </source>
</evidence>
<protein>
    <submittedName>
        <fullName evidence="1">Uncharacterized protein</fullName>
    </submittedName>
</protein>
<sequence>MGMIQKVGNWVPYELKPKDVEHHFFMNGQAIIHGDKIMLCIWWDQLGVVYYELQQPNERITGENGGVLVVDGFDGEAALMGLLGSVVPARISSQSAHHCWRSPLPHALALIQRDFGCVLGVQQTKQLPHVAKVDLRKIRRASWQGKQFNLAIDEEPLDNAGHVWSRNILLKIWLWASPESKEGQLAPTPRICSVGCLKYQQYVLEECESDILYRPIP</sequence>
<dbReference type="EMBL" id="CP092886">
    <property type="protein sequence ID" value="UYV84354.1"/>
    <property type="molecule type" value="Genomic_DNA"/>
</dbReference>